<proteinExistence type="predicted"/>
<dbReference type="Proteomes" id="UP001236014">
    <property type="component" value="Chromosome"/>
</dbReference>
<evidence type="ECO:0000313" key="2">
    <source>
        <dbReference type="EMBL" id="WIX76866.1"/>
    </source>
</evidence>
<protein>
    <submittedName>
        <fullName evidence="2">Uncharacterized protein</fullName>
    </submittedName>
</protein>
<dbReference type="KEGG" id="acab:QRX50_36375"/>
<reference evidence="2 3" key="1">
    <citation type="submission" date="2023-06" db="EMBL/GenBank/DDBJ databases">
        <authorList>
            <person name="Oyuntsetseg B."/>
            <person name="Kim S.B."/>
        </authorList>
    </citation>
    <scope>NUCLEOTIDE SEQUENCE [LARGE SCALE GENOMIC DNA]</scope>
    <source>
        <strain evidence="2 3">2-15</strain>
    </source>
</reference>
<feature type="region of interest" description="Disordered" evidence="1">
    <location>
        <begin position="83"/>
        <end position="106"/>
    </location>
</feature>
<organism evidence="2 3">
    <name type="scientific">Amycolatopsis carbonis</name>
    <dbReference type="NCBI Taxonomy" id="715471"/>
    <lineage>
        <taxon>Bacteria</taxon>
        <taxon>Bacillati</taxon>
        <taxon>Actinomycetota</taxon>
        <taxon>Actinomycetes</taxon>
        <taxon>Pseudonocardiales</taxon>
        <taxon>Pseudonocardiaceae</taxon>
        <taxon>Amycolatopsis</taxon>
    </lineage>
</organism>
<name>A0A9Y2ID93_9PSEU</name>
<gene>
    <name evidence="2" type="ORF">QRX50_36375</name>
</gene>
<sequence length="132" mass="14630">MADGVDHHVVHPMRRDHDGAACRADHLVAGGLHQDRPVPARRERDRGLDISRALRHHHDHRGHQLVVQVEDGAFFVVSRVTRQQNRTRHHSSQGRGFISSTGGKGESSKVLVFPLGTSGNWAALSPLRKRPG</sequence>
<dbReference type="EMBL" id="CP127294">
    <property type="protein sequence ID" value="WIX76866.1"/>
    <property type="molecule type" value="Genomic_DNA"/>
</dbReference>
<keyword evidence="3" id="KW-1185">Reference proteome</keyword>
<dbReference type="AlphaFoldDB" id="A0A9Y2ID93"/>
<accession>A0A9Y2ID93</accession>
<evidence type="ECO:0000256" key="1">
    <source>
        <dbReference type="SAM" id="MobiDB-lite"/>
    </source>
</evidence>
<evidence type="ECO:0000313" key="3">
    <source>
        <dbReference type="Proteomes" id="UP001236014"/>
    </source>
</evidence>